<keyword evidence="9" id="KW-1185">Reference proteome</keyword>
<dbReference type="PANTHER" id="PTHR12308:SF73">
    <property type="entry name" value="ANOCTAMIN"/>
    <property type="match status" value="1"/>
</dbReference>
<organism evidence="8 9">
    <name type="scientific">Polychaeton citri CBS 116435</name>
    <dbReference type="NCBI Taxonomy" id="1314669"/>
    <lineage>
        <taxon>Eukaryota</taxon>
        <taxon>Fungi</taxon>
        <taxon>Dikarya</taxon>
        <taxon>Ascomycota</taxon>
        <taxon>Pezizomycotina</taxon>
        <taxon>Dothideomycetes</taxon>
        <taxon>Dothideomycetidae</taxon>
        <taxon>Capnodiales</taxon>
        <taxon>Capnodiaceae</taxon>
        <taxon>Polychaeton</taxon>
    </lineage>
</organism>
<dbReference type="EMBL" id="MU003771">
    <property type="protein sequence ID" value="KAF2724584.1"/>
    <property type="molecule type" value="Genomic_DNA"/>
</dbReference>
<evidence type="ECO:0000256" key="4">
    <source>
        <dbReference type="ARBA" id="ARBA00023136"/>
    </source>
</evidence>
<evidence type="ECO:0000259" key="6">
    <source>
        <dbReference type="Pfam" id="PF04547"/>
    </source>
</evidence>
<gene>
    <name evidence="8" type="ORF">K431DRAFT_262559</name>
</gene>
<protein>
    <submittedName>
        <fullName evidence="8">DUF590-domain-containing protein</fullName>
    </submittedName>
</protein>
<name>A0A9P4QDT9_9PEZI</name>
<feature type="transmembrane region" description="Helical" evidence="5">
    <location>
        <begin position="181"/>
        <end position="208"/>
    </location>
</feature>
<evidence type="ECO:0000256" key="5">
    <source>
        <dbReference type="SAM" id="Phobius"/>
    </source>
</evidence>
<dbReference type="InterPro" id="IPR049452">
    <property type="entry name" value="Anoctamin_TM"/>
</dbReference>
<sequence length="738" mass="83686">MASPVRSNALAKNMDVDYVLVFRFASIDRSKAQEKLGNLLKALASVGLATEVRNGEKHSLLIFTKVASEDHFYGEVYRSRVQDWIHGVRSAAPEKEVKTALEADPLTEAERLRIIYQLITKPASEGGAGVSAKKGEWENVESIFALHDHQYNKAWIKRWSTQWLLKPEDLDDIRNRLGAKIAFYFAFTQSYFTFLLFPAAFGVLSFVFLGHFSSIYAVVISLWCTIFVEFWKHQEDDLAVRWNVKGVSSVETKRLDFRHEKEATDPISGEKLQIFPATKRFQRQLMQIPFGIAAVLALGSLIATCFGIEIFISEVYDGPFKSVLVFLPTVILTTCMPLLTGLLTSAATRLSDYENYETDSAYERSMTQKIFVLNFITSYLPLLLTAFVYVPFGTIIVPYLDIFSLTVKPFAEDEKQLKTPSANSFEINPSRLRKQVIYFTVTAQIVNLAMEVIVPYLKRQGFIKLKEMQSKKTAKKGTTGTPSPQASADLDDNAEEKEFLARVRSEAELDEYDVTDDLREMVLQFGYLALFSVVWPLVPVSFLINNWIELRSDAVKICIEMQRPVPWRADTIGPWLDALSFLSWIGSITMAALTYLFSNDGLGPDGTPSTVRGWALLLSIFFSEHLYLAVRQGVAIAISKIDSPGQQKMRRERFLVRQSYFQDSLKNMKVPPALTDAPPEKITREMLEDEARMGSLKSATREERFWARQRNWRESAIVGQNLIQKAPVEEGPDSKKEL</sequence>
<evidence type="ECO:0000259" key="7">
    <source>
        <dbReference type="Pfam" id="PF20877"/>
    </source>
</evidence>
<evidence type="ECO:0000256" key="2">
    <source>
        <dbReference type="ARBA" id="ARBA00022692"/>
    </source>
</evidence>
<dbReference type="GO" id="GO:0032541">
    <property type="term" value="C:cortical endoplasmic reticulum"/>
    <property type="evidence" value="ECO:0007669"/>
    <property type="project" value="TreeGrafter"/>
</dbReference>
<evidence type="ECO:0000256" key="3">
    <source>
        <dbReference type="ARBA" id="ARBA00022989"/>
    </source>
</evidence>
<keyword evidence="2 5" id="KW-0812">Transmembrane</keyword>
<dbReference type="Proteomes" id="UP000799441">
    <property type="component" value="Unassembled WGS sequence"/>
</dbReference>
<evidence type="ECO:0000313" key="9">
    <source>
        <dbReference type="Proteomes" id="UP000799441"/>
    </source>
</evidence>
<feature type="transmembrane region" description="Helical" evidence="5">
    <location>
        <begin position="525"/>
        <end position="544"/>
    </location>
</feature>
<accession>A0A9P4QDT9</accession>
<reference evidence="8" key="1">
    <citation type="journal article" date="2020" name="Stud. Mycol.">
        <title>101 Dothideomycetes genomes: a test case for predicting lifestyles and emergence of pathogens.</title>
        <authorList>
            <person name="Haridas S."/>
            <person name="Albert R."/>
            <person name="Binder M."/>
            <person name="Bloem J."/>
            <person name="Labutti K."/>
            <person name="Salamov A."/>
            <person name="Andreopoulos B."/>
            <person name="Baker S."/>
            <person name="Barry K."/>
            <person name="Bills G."/>
            <person name="Bluhm B."/>
            <person name="Cannon C."/>
            <person name="Castanera R."/>
            <person name="Culley D."/>
            <person name="Daum C."/>
            <person name="Ezra D."/>
            <person name="Gonzalez J."/>
            <person name="Henrissat B."/>
            <person name="Kuo A."/>
            <person name="Liang C."/>
            <person name="Lipzen A."/>
            <person name="Lutzoni F."/>
            <person name="Magnuson J."/>
            <person name="Mondo S."/>
            <person name="Nolan M."/>
            <person name="Ohm R."/>
            <person name="Pangilinan J."/>
            <person name="Park H.-J."/>
            <person name="Ramirez L."/>
            <person name="Alfaro M."/>
            <person name="Sun H."/>
            <person name="Tritt A."/>
            <person name="Yoshinaga Y."/>
            <person name="Zwiers L.-H."/>
            <person name="Turgeon B."/>
            <person name="Goodwin S."/>
            <person name="Spatafora J."/>
            <person name="Crous P."/>
            <person name="Grigoriev I."/>
        </authorList>
    </citation>
    <scope>NUCLEOTIDE SEQUENCE</scope>
    <source>
        <strain evidence="8">CBS 116435</strain>
    </source>
</reference>
<feature type="domain" description="Anoctamin alpha-beta plait" evidence="7">
    <location>
        <begin position="15"/>
        <end position="140"/>
    </location>
</feature>
<keyword evidence="4 5" id="KW-0472">Membrane</keyword>
<feature type="transmembrane region" description="Helical" evidence="5">
    <location>
        <begin position="324"/>
        <end position="350"/>
    </location>
</feature>
<evidence type="ECO:0000256" key="1">
    <source>
        <dbReference type="ARBA" id="ARBA00004141"/>
    </source>
</evidence>
<proteinExistence type="predicted"/>
<feature type="transmembrane region" description="Helical" evidence="5">
    <location>
        <begin position="436"/>
        <end position="457"/>
    </location>
</feature>
<feature type="transmembrane region" description="Helical" evidence="5">
    <location>
        <begin position="288"/>
        <end position="312"/>
    </location>
</feature>
<dbReference type="Pfam" id="PF20877">
    <property type="entry name" value="Anoctamin_N"/>
    <property type="match status" value="1"/>
</dbReference>
<dbReference type="InterPro" id="IPR049456">
    <property type="entry name" value="Anoctamin_N_fung"/>
</dbReference>
<feature type="transmembrane region" description="Helical" evidence="5">
    <location>
        <begin position="214"/>
        <end position="231"/>
    </location>
</feature>
<dbReference type="OrthoDB" id="296386at2759"/>
<feature type="transmembrane region" description="Helical" evidence="5">
    <location>
        <begin position="371"/>
        <end position="400"/>
    </location>
</feature>
<feature type="transmembrane region" description="Helical" evidence="5">
    <location>
        <begin position="578"/>
        <end position="598"/>
    </location>
</feature>
<comment type="subcellular location">
    <subcellularLocation>
        <location evidence="1">Membrane</location>
        <topology evidence="1">Multi-pass membrane protein</topology>
    </subcellularLocation>
</comment>
<dbReference type="AlphaFoldDB" id="A0A9P4QDT9"/>
<dbReference type="InterPro" id="IPR007632">
    <property type="entry name" value="Anoctamin"/>
</dbReference>
<feature type="domain" description="Anoctamin transmembrane" evidence="6">
    <location>
        <begin position="173"/>
        <end position="652"/>
    </location>
</feature>
<keyword evidence="3 5" id="KW-1133">Transmembrane helix</keyword>
<dbReference type="PANTHER" id="PTHR12308">
    <property type="entry name" value="ANOCTAMIN"/>
    <property type="match status" value="1"/>
</dbReference>
<evidence type="ECO:0000313" key="8">
    <source>
        <dbReference type="EMBL" id="KAF2724584.1"/>
    </source>
</evidence>
<dbReference type="GO" id="GO:0016020">
    <property type="term" value="C:membrane"/>
    <property type="evidence" value="ECO:0007669"/>
    <property type="project" value="UniProtKB-SubCell"/>
</dbReference>
<dbReference type="GO" id="GO:0005254">
    <property type="term" value="F:chloride channel activity"/>
    <property type="evidence" value="ECO:0007669"/>
    <property type="project" value="TreeGrafter"/>
</dbReference>
<dbReference type="Pfam" id="PF04547">
    <property type="entry name" value="Anoctamin"/>
    <property type="match status" value="1"/>
</dbReference>
<comment type="caution">
    <text evidence="8">The sequence shown here is derived from an EMBL/GenBank/DDBJ whole genome shotgun (WGS) entry which is preliminary data.</text>
</comment>